<sequence>MKVNGAIDAETRCNHYHSENDRIAIKFYCCNEYYSCYQCHQQHGCGAAKVWPREDFNEKAILCGTCKTELTINKYLDSGYSCPSCHVAFNPGCSLHYHLYFDKL</sequence>
<dbReference type="Proteomes" id="UP001519328">
    <property type="component" value="Unassembled WGS sequence"/>
</dbReference>
<dbReference type="Pfam" id="PF05495">
    <property type="entry name" value="zf-CHY"/>
    <property type="match status" value="1"/>
</dbReference>
<evidence type="ECO:0000256" key="1">
    <source>
        <dbReference type="ARBA" id="ARBA00022723"/>
    </source>
</evidence>
<keyword evidence="6" id="KW-1185">Reference proteome</keyword>
<dbReference type="InterPro" id="IPR008913">
    <property type="entry name" value="Znf_CHY"/>
</dbReference>
<evidence type="ECO:0000313" key="5">
    <source>
        <dbReference type="EMBL" id="MBP1948075.1"/>
    </source>
</evidence>
<evidence type="ECO:0000256" key="2">
    <source>
        <dbReference type="ARBA" id="ARBA00022771"/>
    </source>
</evidence>
<dbReference type="InterPro" id="IPR052604">
    <property type="entry name" value="Mito_Tim_assembly_helper"/>
</dbReference>
<keyword evidence="1" id="KW-0479">Metal-binding</keyword>
<evidence type="ECO:0000256" key="3">
    <source>
        <dbReference type="ARBA" id="ARBA00022833"/>
    </source>
</evidence>
<dbReference type="PIRSF" id="PIRSF017292">
    <property type="entry name" value="UCP017292_Znf_CHY"/>
    <property type="match status" value="1"/>
</dbReference>
<proteinExistence type="predicted"/>
<dbReference type="SUPFAM" id="SSF161219">
    <property type="entry name" value="CHY zinc finger-like"/>
    <property type="match status" value="1"/>
</dbReference>
<keyword evidence="3" id="KW-0862">Zinc</keyword>
<protein>
    <submittedName>
        <fullName evidence="5">CHY-type Zn-finger protein</fullName>
    </submittedName>
</protein>
<gene>
    <name evidence="5" type="ORF">J2Z82_001004</name>
</gene>
<dbReference type="PANTHER" id="PTHR28082:SF1">
    <property type="entry name" value="HELPER OF TIM PROTEIN 13"/>
    <property type="match status" value="1"/>
</dbReference>
<comment type="caution">
    <text evidence="5">The sequence shown here is derived from an EMBL/GenBank/DDBJ whole genome shotgun (WGS) entry which is preliminary data.</text>
</comment>
<name>A0ABS4HB04_9BACI</name>
<dbReference type="PROSITE" id="PS51266">
    <property type="entry name" value="ZF_CHY"/>
    <property type="match status" value="1"/>
</dbReference>
<evidence type="ECO:0000259" key="4">
    <source>
        <dbReference type="PROSITE" id="PS51266"/>
    </source>
</evidence>
<dbReference type="RefSeq" id="WP_209479653.1">
    <property type="nucleotide sequence ID" value="NZ_JAGGKK010000003.1"/>
</dbReference>
<accession>A0ABS4HB04</accession>
<dbReference type="PANTHER" id="PTHR28082">
    <property type="entry name" value="ZINC FINGER PROTEIN"/>
    <property type="match status" value="1"/>
</dbReference>
<reference evidence="5 6" key="1">
    <citation type="submission" date="2021-03" db="EMBL/GenBank/DDBJ databases">
        <title>Genomic Encyclopedia of Type Strains, Phase IV (KMG-IV): sequencing the most valuable type-strain genomes for metagenomic binning, comparative biology and taxonomic classification.</title>
        <authorList>
            <person name="Goeker M."/>
        </authorList>
    </citation>
    <scope>NUCLEOTIDE SEQUENCE [LARGE SCALE GENOMIC DNA]</scope>
    <source>
        <strain evidence="5 6">DSM 21085</strain>
    </source>
</reference>
<evidence type="ECO:0000313" key="6">
    <source>
        <dbReference type="Proteomes" id="UP001519328"/>
    </source>
</evidence>
<keyword evidence="2" id="KW-0863">Zinc-finger</keyword>
<feature type="domain" description="CHY-type" evidence="4">
    <location>
        <begin position="6"/>
        <end position="87"/>
    </location>
</feature>
<dbReference type="InterPro" id="IPR016694">
    <property type="entry name" value="UCP017292"/>
</dbReference>
<organism evidence="5 6">
    <name type="scientific">Virgibacillus litoralis</name>
    <dbReference type="NCBI Taxonomy" id="578221"/>
    <lineage>
        <taxon>Bacteria</taxon>
        <taxon>Bacillati</taxon>
        <taxon>Bacillota</taxon>
        <taxon>Bacilli</taxon>
        <taxon>Bacillales</taxon>
        <taxon>Bacillaceae</taxon>
        <taxon>Virgibacillus</taxon>
    </lineage>
</organism>
<dbReference type="EMBL" id="JAGGKK010000003">
    <property type="protein sequence ID" value="MBP1948075.1"/>
    <property type="molecule type" value="Genomic_DNA"/>
</dbReference>
<dbReference type="InterPro" id="IPR037274">
    <property type="entry name" value="Znf_CHY_sf"/>
</dbReference>